<dbReference type="Pfam" id="PF00571">
    <property type="entry name" value="CBS"/>
    <property type="match status" value="2"/>
</dbReference>
<evidence type="ECO:0000259" key="10">
    <source>
        <dbReference type="PROSITE" id="PS51371"/>
    </source>
</evidence>
<evidence type="ECO:0000256" key="3">
    <source>
        <dbReference type="ARBA" id="ARBA00022448"/>
    </source>
</evidence>
<dbReference type="Gene3D" id="3.10.580.10">
    <property type="entry name" value="CBS-domain"/>
    <property type="match status" value="1"/>
</dbReference>
<dbReference type="Pfam" id="PF03448">
    <property type="entry name" value="MgtE_N"/>
    <property type="match status" value="1"/>
</dbReference>
<dbReference type="PANTHER" id="PTHR43773">
    <property type="entry name" value="MAGNESIUM TRANSPORTER MGTE"/>
    <property type="match status" value="1"/>
</dbReference>
<feature type="transmembrane region" description="Helical" evidence="9">
    <location>
        <begin position="283"/>
        <end position="302"/>
    </location>
</feature>
<dbReference type="InterPro" id="IPR006669">
    <property type="entry name" value="MgtE_transporter"/>
</dbReference>
<comment type="caution">
    <text evidence="11">The sequence shown here is derived from an EMBL/GenBank/DDBJ whole genome shotgun (WGS) entry which is preliminary data.</text>
</comment>
<dbReference type="Gene3D" id="1.25.60.10">
    <property type="entry name" value="MgtE N-terminal domain-like"/>
    <property type="match status" value="1"/>
</dbReference>
<evidence type="ECO:0000313" key="11">
    <source>
        <dbReference type="EMBL" id="OYD15655.1"/>
    </source>
</evidence>
<feature type="domain" description="CBS" evidence="10">
    <location>
        <begin position="198"/>
        <end position="254"/>
    </location>
</feature>
<feature type="domain" description="CBS" evidence="10">
    <location>
        <begin position="134"/>
        <end position="197"/>
    </location>
</feature>
<comment type="function">
    <text evidence="9">Acts as a magnesium transporter.</text>
</comment>
<evidence type="ECO:0000256" key="7">
    <source>
        <dbReference type="ARBA" id="ARBA00023136"/>
    </source>
</evidence>
<dbReference type="GO" id="GO:0046872">
    <property type="term" value="F:metal ion binding"/>
    <property type="evidence" value="ECO:0007669"/>
    <property type="project" value="UniProtKB-KW"/>
</dbReference>
<accession>A0A235BVS2</accession>
<evidence type="ECO:0000256" key="2">
    <source>
        <dbReference type="ARBA" id="ARBA00009749"/>
    </source>
</evidence>
<evidence type="ECO:0000256" key="4">
    <source>
        <dbReference type="ARBA" id="ARBA00022692"/>
    </source>
</evidence>
<dbReference type="NCBIfam" id="TIGR00400">
    <property type="entry name" value="mgtE"/>
    <property type="match status" value="1"/>
</dbReference>
<name>A0A235BVS2_UNCW3</name>
<keyword evidence="6 9" id="KW-1133">Transmembrane helix</keyword>
<sequence>MPILLPDIKELIEERAGKDIVDILVEASPQDVAELISQLPSSEMVYVFNLLPVELAIDVFEELGVDKENEILDGVRKEKKTAILNRMASDDRADLFEGLDEKHKKYYFSIMEKEEAEDVRELLSYPPDTAGGLMTTDYVAVYEWMSVGDAVARLRETAKDVDFVYEVYVLDRKDRPVGIITLKDLVMYNQDEPIGKIMKRSMVKARVDDNQEKVASLFSKYDVTMMPVVDRKRLMKGVITVDDVIDVIEEEGTEDMYHFGAAGNPPENYFSDGILGMARKRMVWLLILVFAGFLSGMVIEHYSSTLHLMLILASFIPVLTGSGGNAGTQAAAVVIRGIAVGDIRIRDIWRVVGREFLIGALVGTGLGCLTALRATLTGGGGLVGLIVGSAMIISVAIATALGGFLPLLFKKLNWDPALMSGPFLTTIMDVISLGIYFEIARRMLRLVG</sequence>
<dbReference type="EMBL" id="NOZQ01000108">
    <property type="protein sequence ID" value="OYD15655.1"/>
    <property type="molecule type" value="Genomic_DNA"/>
</dbReference>
<feature type="transmembrane region" description="Helical" evidence="9">
    <location>
        <begin position="382"/>
        <end position="405"/>
    </location>
</feature>
<keyword evidence="8" id="KW-0129">CBS domain</keyword>
<organism evidence="11 12">
    <name type="scientific">candidate division WOR-3 bacterium JGI_Cruoil_03_44_89</name>
    <dbReference type="NCBI Taxonomy" id="1973748"/>
    <lineage>
        <taxon>Bacteria</taxon>
        <taxon>Bacteria division WOR-3</taxon>
    </lineage>
</organism>
<keyword evidence="3 9" id="KW-0813">Transport</keyword>
<dbReference type="Pfam" id="PF01769">
    <property type="entry name" value="MgtE"/>
    <property type="match status" value="1"/>
</dbReference>
<keyword evidence="7 9" id="KW-0472">Membrane</keyword>
<dbReference type="SMART" id="SM00924">
    <property type="entry name" value="MgtE_N"/>
    <property type="match status" value="1"/>
</dbReference>
<keyword evidence="9" id="KW-1003">Cell membrane</keyword>
<keyword evidence="9" id="KW-0479">Metal-binding</keyword>
<dbReference type="PANTHER" id="PTHR43773:SF1">
    <property type="entry name" value="MAGNESIUM TRANSPORTER MGTE"/>
    <property type="match status" value="1"/>
</dbReference>
<dbReference type="InterPro" id="IPR006668">
    <property type="entry name" value="Mg_transptr_MgtE_intracell_dom"/>
</dbReference>
<dbReference type="Gene3D" id="1.10.357.20">
    <property type="entry name" value="SLC41 divalent cation transporters, integral membrane domain"/>
    <property type="match status" value="1"/>
</dbReference>
<dbReference type="InterPro" id="IPR036739">
    <property type="entry name" value="SLC41_membr_dom_sf"/>
</dbReference>
<comment type="similarity">
    <text evidence="2 9">Belongs to the SLC41A transporter family.</text>
</comment>
<dbReference type="AlphaFoldDB" id="A0A235BVS2"/>
<dbReference type="InterPro" id="IPR038076">
    <property type="entry name" value="MgtE_N_sf"/>
</dbReference>
<dbReference type="SUPFAM" id="SSF54631">
    <property type="entry name" value="CBS-domain pair"/>
    <property type="match status" value="1"/>
</dbReference>
<dbReference type="InterPro" id="IPR006667">
    <property type="entry name" value="SLC41_membr_dom"/>
</dbReference>
<dbReference type="SUPFAM" id="SSF161093">
    <property type="entry name" value="MgtE membrane domain-like"/>
    <property type="match status" value="1"/>
</dbReference>
<gene>
    <name evidence="11" type="primary">mgtE</name>
    <name evidence="11" type="ORF">CH333_05230</name>
</gene>
<dbReference type="PROSITE" id="PS51371">
    <property type="entry name" value="CBS"/>
    <property type="match status" value="2"/>
</dbReference>
<feature type="transmembrane region" description="Helical" evidence="9">
    <location>
        <begin position="308"/>
        <end position="335"/>
    </location>
</feature>
<feature type="transmembrane region" description="Helical" evidence="9">
    <location>
        <begin position="356"/>
        <end position="376"/>
    </location>
</feature>
<comment type="subcellular location">
    <subcellularLocation>
        <location evidence="9">Cell membrane</location>
        <topology evidence="9">Multi-pass membrane protein</topology>
    </subcellularLocation>
    <subcellularLocation>
        <location evidence="1">Membrane</location>
        <topology evidence="1">Multi-pass membrane protein</topology>
    </subcellularLocation>
</comment>
<evidence type="ECO:0000256" key="1">
    <source>
        <dbReference type="ARBA" id="ARBA00004141"/>
    </source>
</evidence>
<dbReference type="GO" id="GO:0015095">
    <property type="term" value="F:magnesium ion transmembrane transporter activity"/>
    <property type="evidence" value="ECO:0007669"/>
    <property type="project" value="UniProtKB-UniRule"/>
</dbReference>
<dbReference type="CDD" id="cd04606">
    <property type="entry name" value="CBS_pair_Mg_transporter"/>
    <property type="match status" value="1"/>
</dbReference>
<dbReference type="SUPFAM" id="SSF158791">
    <property type="entry name" value="MgtE N-terminal domain-like"/>
    <property type="match status" value="1"/>
</dbReference>
<evidence type="ECO:0000256" key="8">
    <source>
        <dbReference type="PROSITE-ProRule" id="PRU00703"/>
    </source>
</evidence>
<dbReference type="InterPro" id="IPR000644">
    <property type="entry name" value="CBS_dom"/>
</dbReference>
<reference evidence="11 12" key="1">
    <citation type="submission" date="2017-07" db="EMBL/GenBank/DDBJ databases">
        <title>Recovery of genomes from metagenomes via a dereplication, aggregation, and scoring strategy.</title>
        <authorList>
            <person name="Sieber C.M."/>
            <person name="Probst A.J."/>
            <person name="Sharrar A."/>
            <person name="Thomas B.C."/>
            <person name="Hess M."/>
            <person name="Tringe S.G."/>
            <person name="Banfield J.F."/>
        </authorList>
    </citation>
    <scope>NUCLEOTIDE SEQUENCE [LARGE SCALE GENOMIC DNA]</scope>
    <source>
        <strain evidence="11">JGI_Cruoil_03_44_89</strain>
    </source>
</reference>
<evidence type="ECO:0000313" key="12">
    <source>
        <dbReference type="Proteomes" id="UP000215215"/>
    </source>
</evidence>
<dbReference type="SMART" id="SM00116">
    <property type="entry name" value="CBS"/>
    <property type="match status" value="2"/>
</dbReference>
<keyword evidence="5 9" id="KW-0460">Magnesium</keyword>
<proteinExistence type="inferred from homology"/>
<protein>
    <recommendedName>
        <fullName evidence="9">Magnesium transporter MgtE</fullName>
    </recommendedName>
</protein>
<keyword evidence="4 9" id="KW-0812">Transmembrane</keyword>
<comment type="subunit">
    <text evidence="9">Homodimer.</text>
</comment>
<evidence type="ECO:0000256" key="9">
    <source>
        <dbReference type="RuleBase" id="RU362011"/>
    </source>
</evidence>
<dbReference type="Proteomes" id="UP000215215">
    <property type="component" value="Unassembled WGS sequence"/>
</dbReference>
<dbReference type="GO" id="GO:0005886">
    <property type="term" value="C:plasma membrane"/>
    <property type="evidence" value="ECO:0007669"/>
    <property type="project" value="UniProtKB-SubCell"/>
</dbReference>
<evidence type="ECO:0000256" key="5">
    <source>
        <dbReference type="ARBA" id="ARBA00022842"/>
    </source>
</evidence>
<dbReference type="InterPro" id="IPR046342">
    <property type="entry name" value="CBS_dom_sf"/>
</dbReference>
<feature type="transmembrane region" description="Helical" evidence="9">
    <location>
        <begin position="417"/>
        <end position="437"/>
    </location>
</feature>
<evidence type="ECO:0000256" key="6">
    <source>
        <dbReference type="ARBA" id="ARBA00022989"/>
    </source>
</evidence>